<gene>
    <name evidence="1" type="ORF">D8674_027165</name>
</gene>
<organism evidence="1 2">
    <name type="scientific">Pyrus ussuriensis x Pyrus communis</name>
    <dbReference type="NCBI Taxonomy" id="2448454"/>
    <lineage>
        <taxon>Eukaryota</taxon>
        <taxon>Viridiplantae</taxon>
        <taxon>Streptophyta</taxon>
        <taxon>Embryophyta</taxon>
        <taxon>Tracheophyta</taxon>
        <taxon>Spermatophyta</taxon>
        <taxon>Magnoliopsida</taxon>
        <taxon>eudicotyledons</taxon>
        <taxon>Gunneridae</taxon>
        <taxon>Pentapetalae</taxon>
        <taxon>rosids</taxon>
        <taxon>fabids</taxon>
        <taxon>Rosales</taxon>
        <taxon>Rosaceae</taxon>
        <taxon>Amygdaloideae</taxon>
        <taxon>Maleae</taxon>
        <taxon>Pyrus</taxon>
    </lineage>
</organism>
<dbReference type="AlphaFoldDB" id="A0A5N5IDH8"/>
<evidence type="ECO:0000313" key="2">
    <source>
        <dbReference type="Proteomes" id="UP000327157"/>
    </source>
</evidence>
<evidence type="ECO:0000313" key="1">
    <source>
        <dbReference type="EMBL" id="KAB2636631.1"/>
    </source>
</evidence>
<reference evidence="1 2" key="3">
    <citation type="submission" date="2019-11" db="EMBL/GenBank/DDBJ databases">
        <title>A de novo genome assembly of a pear dwarfing rootstock.</title>
        <authorList>
            <person name="Wang F."/>
            <person name="Wang J."/>
            <person name="Li S."/>
            <person name="Zhang Y."/>
            <person name="Fang M."/>
            <person name="Ma L."/>
            <person name="Zhao Y."/>
            <person name="Jiang S."/>
        </authorList>
    </citation>
    <scope>NUCLEOTIDE SEQUENCE [LARGE SCALE GENOMIC DNA]</scope>
    <source>
        <strain evidence="1">S2</strain>
        <tissue evidence="1">Leaf</tissue>
    </source>
</reference>
<keyword evidence="1" id="KW-0675">Receptor</keyword>
<sequence length="194" mass="23182">MAVIYNLFEEHTDEETSFIDWNLPPIYDEYIDEDKVNNRFVNEVDEDGSEVSKLYSSSLYNFLEDDIVIHMINEILEGSFLNVEHQVKIVDVKETLRFMSEVVNSDLINTQLLHWAKTTYSDIHDYMWDKFLYHDDLARRKPLKKRSIAYHWSHVPFRAYLFDERVWIKIPNTRKFLVLLYLLGKSLKGLPKVT</sequence>
<dbReference type="Proteomes" id="UP000327157">
    <property type="component" value="Chromosome 5"/>
</dbReference>
<protein>
    <submittedName>
        <fullName evidence="1">LRR receptor-like serine/threonine-protein kinase</fullName>
    </submittedName>
</protein>
<comment type="caution">
    <text evidence="1">The sequence shown here is derived from an EMBL/GenBank/DDBJ whole genome shotgun (WGS) entry which is preliminary data.</text>
</comment>
<keyword evidence="1" id="KW-0808">Transferase</keyword>
<reference evidence="1 2" key="1">
    <citation type="submission" date="2019-09" db="EMBL/GenBank/DDBJ databases">
        <authorList>
            <person name="Ou C."/>
        </authorList>
    </citation>
    <scope>NUCLEOTIDE SEQUENCE [LARGE SCALE GENOMIC DNA]</scope>
    <source>
        <strain evidence="1">S2</strain>
        <tissue evidence="1">Leaf</tissue>
    </source>
</reference>
<reference evidence="2" key="2">
    <citation type="submission" date="2019-10" db="EMBL/GenBank/DDBJ databases">
        <title>A de novo genome assembly of a pear dwarfing rootstock.</title>
        <authorList>
            <person name="Wang F."/>
            <person name="Wang J."/>
            <person name="Li S."/>
            <person name="Zhang Y."/>
            <person name="Fang M."/>
            <person name="Ma L."/>
            <person name="Zhao Y."/>
            <person name="Jiang S."/>
        </authorList>
    </citation>
    <scope>NUCLEOTIDE SEQUENCE [LARGE SCALE GENOMIC DNA]</scope>
</reference>
<name>A0A5N5IDH8_9ROSA</name>
<dbReference type="EMBL" id="SMOL01000004">
    <property type="protein sequence ID" value="KAB2636631.1"/>
    <property type="molecule type" value="Genomic_DNA"/>
</dbReference>
<accession>A0A5N5IDH8</accession>
<keyword evidence="2" id="KW-1185">Reference proteome</keyword>
<dbReference type="GO" id="GO:0016301">
    <property type="term" value="F:kinase activity"/>
    <property type="evidence" value="ECO:0007669"/>
    <property type="project" value="UniProtKB-KW"/>
</dbReference>
<keyword evidence="1" id="KW-0418">Kinase</keyword>
<proteinExistence type="predicted"/>